<dbReference type="AlphaFoldDB" id="A0A7L9FIF7"/>
<dbReference type="SUPFAM" id="SSF48310">
    <property type="entry name" value="Aldehyde ferredoxin oxidoreductase, C-terminal domains"/>
    <property type="match status" value="1"/>
</dbReference>
<accession>A0A7L9FIF7</accession>
<dbReference type="SMART" id="SM00790">
    <property type="entry name" value="AFOR_N"/>
    <property type="match status" value="1"/>
</dbReference>
<sequence>MVYGYNGRLLEIDLSREKIWTRELEEDVLRNYIGGRGLAVYILMRELGERWRTLDPLGEENVLLFLTGPLTGYYPGVKLAVSGKSPQSNGIIGSVLSSEVAIELRAAGYDGVVVRGKARDPVYVYVEGENVEIRSAEHLWGLRGRETYEKLMREVWSELKRKHLAREGLTKEPSFVYIGPAGENLVRTAAVMAKLTHAAGYGGYGAVMGSKRLKALVVKGYGPMPQAKHPDWVKLLIREAWLRLNRNVTFKQWGTGAGGYSVGAVTSSEPVRNWQEEWHDRRSMGQQYFESHWVKRFWGDYGCPSTCMKISYLRSGSMKGSLTDTPDYELQAYMGPNLGVFEPRACIYLSAVADDLGLCGIQTGNLLGLVAELYEKGILSRDDLHGIEPRWGNAEAFAKLMEMVARREGIGRLMAEGSLRFALEVSRLKGVDATKYVVHSKGVGIGAHGVRSGKDYLPPFSYATSAQGGDHTSAPRKPFDSPWSELWMTFPDSAVICAFNAIDGLMFQFLEAITGFGVTREEWMNKHAKRILALQRIALLLSGPDLYWRPLQDDDLPPRFYEPLPSGPFKGKVVDKSDLEKARAEYFAFMGWDEYGIPTAATLESLGLDFAERLLDSIKIP</sequence>
<feature type="domain" description="Aldehyde ferredoxin oxidoreductase N-terminal" evidence="9">
    <location>
        <begin position="5"/>
        <end position="222"/>
    </location>
</feature>
<evidence type="ECO:0000256" key="7">
    <source>
        <dbReference type="ARBA" id="ARBA00023014"/>
    </source>
</evidence>
<evidence type="ECO:0000256" key="1">
    <source>
        <dbReference type="ARBA" id="ARBA00001966"/>
    </source>
</evidence>
<dbReference type="PANTHER" id="PTHR30038:SF7">
    <property type="entry name" value="TUNGSTEN-CONTAINING GLYCERALDEHYDE-3-PHOSPHATE:FERREDOXIN OXIDOREDUCTASE"/>
    <property type="match status" value="1"/>
</dbReference>
<dbReference type="Gene3D" id="1.10.569.10">
    <property type="entry name" value="Aldehyde Ferredoxin Oxidoreductase Protein, subunit A, domain 2"/>
    <property type="match status" value="1"/>
</dbReference>
<dbReference type="InParanoid" id="A0A7L9FIF7"/>
<protein>
    <submittedName>
        <fullName evidence="10">Aldehyde ferredoxin oxidoreductase</fullName>
    </submittedName>
</protein>
<evidence type="ECO:0000313" key="10">
    <source>
        <dbReference type="EMBL" id="QOJ78706.1"/>
    </source>
</evidence>
<evidence type="ECO:0000259" key="9">
    <source>
        <dbReference type="SMART" id="SM00790"/>
    </source>
</evidence>
<dbReference type="Pfam" id="PF02730">
    <property type="entry name" value="AFOR_N"/>
    <property type="match status" value="1"/>
</dbReference>
<dbReference type="InterPro" id="IPR013983">
    <property type="entry name" value="Ald_Fedxn_OxRdtase_N"/>
</dbReference>
<keyword evidence="7" id="KW-0411">Iron-sulfur</keyword>
<reference evidence="10 11" key="1">
    <citation type="submission" date="2020-10" db="EMBL/GenBank/DDBJ databases">
        <title>Thermofilum lucidum 3507LT sp. nov. a novel member of Thermofilaceae family isolated from Chile hot spring, and proposal of description order Thermofilales.</title>
        <authorList>
            <person name="Zayulina K.S."/>
            <person name="Elcheninov A.G."/>
            <person name="Toshchakov S.V."/>
            <person name="Kublanov I.V."/>
        </authorList>
    </citation>
    <scope>NUCLEOTIDE SEQUENCE [LARGE SCALE GENOMIC DNA]</scope>
    <source>
        <strain evidence="10 11">3507LT</strain>
    </source>
</reference>
<evidence type="ECO:0000256" key="4">
    <source>
        <dbReference type="ARBA" id="ARBA00022723"/>
    </source>
</evidence>
<dbReference type="EMBL" id="CP062310">
    <property type="protein sequence ID" value="QOJ78706.1"/>
    <property type="molecule type" value="Genomic_DNA"/>
</dbReference>
<evidence type="ECO:0000256" key="5">
    <source>
        <dbReference type="ARBA" id="ARBA00023002"/>
    </source>
</evidence>
<dbReference type="KEGG" id="thel:IG193_08120"/>
<dbReference type="SUPFAM" id="SSF56228">
    <property type="entry name" value="Aldehyde ferredoxin oxidoreductase, N-terminal domain"/>
    <property type="match status" value="1"/>
</dbReference>
<dbReference type="InterPro" id="IPR013984">
    <property type="entry name" value="Ald_Fedxn_OxRdtase_dom2"/>
</dbReference>
<dbReference type="InterPro" id="IPR036503">
    <property type="entry name" value="Ald_Fedxn_OxRdtase_N_sf"/>
</dbReference>
<comment type="cofactor">
    <cofactor evidence="8">
        <name>tungstopterin</name>
        <dbReference type="ChEBI" id="CHEBI:30402"/>
    </cofactor>
</comment>
<evidence type="ECO:0000313" key="11">
    <source>
        <dbReference type="Proteomes" id="UP000594121"/>
    </source>
</evidence>
<evidence type="ECO:0000256" key="3">
    <source>
        <dbReference type="ARBA" id="ARBA00022485"/>
    </source>
</evidence>
<dbReference type="Pfam" id="PF01314">
    <property type="entry name" value="AFOR_C"/>
    <property type="match status" value="1"/>
</dbReference>
<keyword evidence="5" id="KW-0560">Oxidoreductase</keyword>
<dbReference type="RefSeq" id="WP_192818678.1">
    <property type="nucleotide sequence ID" value="NZ_CP062310.1"/>
</dbReference>
<keyword evidence="11" id="KW-1185">Reference proteome</keyword>
<evidence type="ECO:0000256" key="2">
    <source>
        <dbReference type="ARBA" id="ARBA00011032"/>
    </source>
</evidence>
<gene>
    <name evidence="10" type="ORF">IG193_08120</name>
</gene>
<keyword evidence="3" id="KW-0004">4Fe-4S</keyword>
<organism evidence="10 11">
    <name type="scientific">Infirmifilum lucidum</name>
    <dbReference type="NCBI Taxonomy" id="2776706"/>
    <lineage>
        <taxon>Archaea</taxon>
        <taxon>Thermoproteota</taxon>
        <taxon>Thermoprotei</taxon>
        <taxon>Thermofilales</taxon>
        <taxon>Thermofilaceae</taxon>
        <taxon>Infirmifilum</taxon>
    </lineage>
</organism>
<dbReference type="GO" id="GO:0046872">
    <property type="term" value="F:metal ion binding"/>
    <property type="evidence" value="ECO:0007669"/>
    <property type="project" value="UniProtKB-KW"/>
</dbReference>
<comment type="cofactor">
    <cofactor evidence="1">
        <name>[4Fe-4S] cluster</name>
        <dbReference type="ChEBI" id="CHEBI:49883"/>
    </cofactor>
</comment>
<dbReference type="InterPro" id="IPR013985">
    <property type="entry name" value="Ald_Fedxn_OxRdtase_dom3"/>
</dbReference>
<evidence type="ECO:0000256" key="6">
    <source>
        <dbReference type="ARBA" id="ARBA00023004"/>
    </source>
</evidence>
<dbReference type="GO" id="GO:0009055">
    <property type="term" value="F:electron transfer activity"/>
    <property type="evidence" value="ECO:0007669"/>
    <property type="project" value="InterPro"/>
</dbReference>
<dbReference type="InterPro" id="IPR036021">
    <property type="entry name" value="Tungsten_al_ferr_oxy-like_C"/>
</dbReference>
<dbReference type="Gene3D" id="3.60.9.10">
    <property type="entry name" value="Aldehyde ferredoxin oxidoreductase, N-terminal domain"/>
    <property type="match status" value="1"/>
</dbReference>
<keyword evidence="6" id="KW-0408">Iron</keyword>
<dbReference type="GO" id="GO:0051539">
    <property type="term" value="F:4 iron, 4 sulfur cluster binding"/>
    <property type="evidence" value="ECO:0007669"/>
    <property type="project" value="UniProtKB-KW"/>
</dbReference>
<comment type="similarity">
    <text evidence="2">Belongs to the AOR/FOR family.</text>
</comment>
<dbReference type="Gene3D" id="1.10.599.10">
    <property type="entry name" value="Aldehyde Ferredoxin Oxidoreductase Protein, subunit A, domain 3"/>
    <property type="match status" value="1"/>
</dbReference>
<dbReference type="InterPro" id="IPR001203">
    <property type="entry name" value="OxRdtase_Ald_Fedxn_C"/>
</dbReference>
<evidence type="ECO:0000256" key="8">
    <source>
        <dbReference type="ARBA" id="ARBA00049934"/>
    </source>
</evidence>
<dbReference type="Proteomes" id="UP000594121">
    <property type="component" value="Chromosome"/>
</dbReference>
<dbReference type="GO" id="GO:0016625">
    <property type="term" value="F:oxidoreductase activity, acting on the aldehyde or oxo group of donors, iron-sulfur protein as acceptor"/>
    <property type="evidence" value="ECO:0007669"/>
    <property type="project" value="InterPro"/>
</dbReference>
<dbReference type="InterPro" id="IPR051919">
    <property type="entry name" value="W-dependent_AOR"/>
</dbReference>
<keyword evidence="4" id="KW-0479">Metal-binding</keyword>
<proteinExistence type="inferred from homology"/>
<name>A0A7L9FIF7_9CREN</name>
<dbReference type="GeneID" id="59149854"/>
<dbReference type="PANTHER" id="PTHR30038">
    <property type="entry name" value="ALDEHYDE FERREDOXIN OXIDOREDUCTASE"/>
    <property type="match status" value="1"/>
</dbReference>